<keyword evidence="3" id="KW-1185">Reference proteome</keyword>
<sequence length="250" mass="27869">MRVDSPVPARTEALREAQQLKGFLLWIAEWSARWGRLEDVTAILPIPFTYHTAPACAYPCRHLQLYSVVEVEALRGGGLLTWPVDVYGVVAVRDTADRCLNIVFYRSRENCQTLNGTDRFLELVGPTRAVVVSESLPYPVTVEVELKVRGGAVESEDRCLSFVAAPLSVDLDHQNHHPSSSERRRRSYTSKCSTLTFSFERIASSVEATIFIRVVEGSWPDGARGQITALFSPALGERDESIKLLACVWS</sequence>
<comment type="caution">
    <text evidence="2">The sequence shown here is derived from an EMBL/GenBank/DDBJ whole genome shotgun (WGS) entry which is preliminary data.</text>
</comment>
<dbReference type="InterPro" id="IPR046533">
    <property type="entry name" value="DUF6598"/>
</dbReference>
<dbReference type="Proteomes" id="UP001054889">
    <property type="component" value="Unassembled WGS sequence"/>
</dbReference>
<dbReference type="EMBL" id="BQKI01000076">
    <property type="protein sequence ID" value="GJN23350.1"/>
    <property type="molecule type" value="Genomic_DNA"/>
</dbReference>
<dbReference type="Pfam" id="PF20241">
    <property type="entry name" value="DUF6598"/>
    <property type="match status" value="1"/>
</dbReference>
<reference evidence="2" key="2">
    <citation type="submission" date="2021-12" db="EMBL/GenBank/DDBJ databases">
        <title>Resequencing data analysis of finger millet.</title>
        <authorList>
            <person name="Hatakeyama M."/>
            <person name="Aluri S."/>
            <person name="Balachadran M.T."/>
            <person name="Sivarajan S.R."/>
            <person name="Poveda L."/>
            <person name="Shimizu-Inatsugi R."/>
            <person name="Schlapbach R."/>
            <person name="Sreeman S.M."/>
            <person name="Shimizu K.K."/>
        </authorList>
    </citation>
    <scope>NUCLEOTIDE SEQUENCE</scope>
</reference>
<dbReference type="PANTHER" id="PTHR33065:SF177">
    <property type="entry name" value="OS08G0141000 PROTEIN"/>
    <property type="match status" value="1"/>
</dbReference>
<evidence type="ECO:0000313" key="3">
    <source>
        <dbReference type="Proteomes" id="UP001054889"/>
    </source>
</evidence>
<dbReference type="AlphaFoldDB" id="A0AAV5EM83"/>
<name>A0AAV5EM83_ELECO</name>
<evidence type="ECO:0000259" key="1">
    <source>
        <dbReference type="Pfam" id="PF20241"/>
    </source>
</evidence>
<accession>A0AAV5EM83</accession>
<protein>
    <recommendedName>
        <fullName evidence="1">DUF6598 domain-containing protein</fullName>
    </recommendedName>
</protein>
<proteinExistence type="predicted"/>
<feature type="domain" description="DUF6598" evidence="1">
    <location>
        <begin position="75"/>
        <end position="246"/>
    </location>
</feature>
<gene>
    <name evidence="2" type="primary">gb10992</name>
    <name evidence="2" type="ORF">PR202_gb10992</name>
</gene>
<evidence type="ECO:0000313" key="2">
    <source>
        <dbReference type="EMBL" id="GJN23350.1"/>
    </source>
</evidence>
<organism evidence="2 3">
    <name type="scientific">Eleusine coracana subsp. coracana</name>
    <dbReference type="NCBI Taxonomy" id="191504"/>
    <lineage>
        <taxon>Eukaryota</taxon>
        <taxon>Viridiplantae</taxon>
        <taxon>Streptophyta</taxon>
        <taxon>Embryophyta</taxon>
        <taxon>Tracheophyta</taxon>
        <taxon>Spermatophyta</taxon>
        <taxon>Magnoliopsida</taxon>
        <taxon>Liliopsida</taxon>
        <taxon>Poales</taxon>
        <taxon>Poaceae</taxon>
        <taxon>PACMAD clade</taxon>
        <taxon>Chloridoideae</taxon>
        <taxon>Cynodonteae</taxon>
        <taxon>Eleusininae</taxon>
        <taxon>Eleusine</taxon>
    </lineage>
</organism>
<dbReference type="PANTHER" id="PTHR33065">
    <property type="entry name" value="OS07G0486400 PROTEIN"/>
    <property type="match status" value="1"/>
</dbReference>
<reference evidence="2" key="1">
    <citation type="journal article" date="2018" name="DNA Res.">
        <title>Multiple hybrid de novo genome assembly of finger millet, an orphan allotetraploid crop.</title>
        <authorList>
            <person name="Hatakeyama M."/>
            <person name="Aluri S."/>
            <person name="Balachadran M.T."/>
            <person name="Sivarajan S.R."/>
            <person name="Patrignani A."/>
            <person name="Gruter S."/>
            <person name="Poveda L."/>
            <person name="Shimizu-Inatsugi R."/>
            <person name="Baeten J."/>
            <person name="Francoijs K.J."/>
            <person name="Nataraja K.N."/>
            <person name="Reddy Y.A.N."/>
            <person name="Phadnis S."/>
            <person name="Ravikumar R.L."/>
            <person name="Schlapbach R."/>
            <person name="Sreeman S.M."/>
            <person name="Shimizu K.K."/>
        </authorList>
    </citation>
    <scope>NUCLEOTIDE SEQUENCE</scope>
</reference>